<dbReference type="PROSITE" id="PS50060">
    <property type="entry name" value="MAM_2"/>
    <property type="match status" value="1"/>
</dbReference>
<keyword evidence="3" id="KW-0732">Signal</keyword>
<dbReference type="RefSeq" id="XP_038055970.1">
    <property type="nucleotide sequence ID" value="XM_038200042.1"/>
</dbReference>
<feature type="signal peptide" evidence="3">
    <location>
        <begin position="1"/>
        <end position="24"/>
    </location>
</feature>
<dbReference type="Gene3D" id="2.60.120.200">
    <property type="match status" value="1"/>
</dbReference>
<feature type="compositionally biased region" description="Basic and acidic residues" evidence="1">
    <location>
        <begin position="461"/>
        <end position="470"/>
    </location>
</feature>
<protein>
    <recommendedName>
        <fullName evidence="4">MAM domain-containing protein</fullName>
    </recommendedName>
</protein>
<accession>A0A913ZXE5</accession>
<dbReference type="CDD" id="cd06263">
    <property type="entry name" value="MAM"/>
    <property type="match status" value="1"/>
</dbReference>
<evidence type="ECO:0000259" key="4">
    <source>
        <dbReference type="PROSITE" id="PS50060"/>
    </source>
</evidence>
<feature type="domain" description="MAM" evidence="4">
    <location>
        <begin position="29"/>
        <end position="186"/>
    </location>
</feature>
<dbReference type="InterPro" id="IPR013320">
    <property type="entry name" value="ConA-like_dom_sf"/>
</dbReference>
<dbReference type="SMART" id="SM00137">
    <property type="entry name" value="MAM"/>
    <property type="match status" value="1"/>
</dbReference>
<evidence type="ECO:0000256" key="1">
    <source>
        <dbReference type="SAM" id="MobiDB-lite"/>
    </source>
</evidence>
<dbReference type="SUPFAM" id="SSF49899">
    <property type="entry name" value="Concanavalin A-like lectins/glucanases"/>
    <property type="match status" value="1"/>
</dbReference>
<feature type="region of interest" description="Disordered" evidence="1">
    <location>
        <begin position="444"/>
        <end position="470"/>
    </location>
</feature>
<dbReference type="InterPro" id="IPR051560">
    <property type="entry name" value="MAM_domain-containing"/>
</dbReference>
<name>A0A913ZXE5_PATMI</name>
<evidence type="ECO:0000313" key="5">
    <source>
        <dbReference type="EnsemblMetazoa" id="XP_038055970.1"/>
    </source>
</evidence>
<dbReference type="Pfam" id="PF00629">
    <property type="entry name" value="MAM"/>
    <property type="match status" value="1"/>
</dbReference>
<dbReference type="Proteomes" id="UP000887568">
    <property type="component" value="Unplaced"/>
</dbReference>
<evidence type="ECO:0000313" key="6">
    <source>
        <dbReference type="Proteomes" id="UP000887568"/>
    </source>
</evidence>
<sequence>MELGDYQFLSTVIVFLYLLNGVTSNRELLSCSFETSCGMDHTTNSQFYWRRVSGATPNAYTGPSNDHTFGNGNGQYIYAPSSEKYYEFGRRSTLYTPLYRLTSGRGRIEFYYHMYDGLGTDDMGSLDVYVCGDSSPVWTRRRNQGNEWRSSGQVDFTCQRDFRVYIIASRGKYQSDIAIDDLIITDVFDDPTTPTVTTEPPTTKPTTPSTTTQQTTPSTTTAPTTTAPSTTTQRTTPQPPPTNPPTNPPTMPPTMPSTAAPTVPYKIMPTTRAKTIPLTTKAILTGAWTKSPQASTVTSASKDTAVSSTVTMTTASSLETEVDISVVPDNPSTVGISVDSNLQSGSSSPSFVGPIVVVCIALLLIGLTLCLAFKRKKSTRKPASKAAKEVTRVDNPSYCGEVDSLPTANNKKRANYSYQELLQQQSYSSIDETGRESDVEYHTLESSDTAGAGGDCSYQEIGEKNAPRRRGESALYTAIPDQGGVTNEYSYTYANRDGNGGSSSAAGRSGIAGRAPSEGNEQEYAAIRDPNSTGNEQGAAGSYGMVENQLYIPFKE</sequence>
<feature type="chain" id="PRO_5036975288" description="MAM domain-containing protein" evidence="3">
    <location>
        <begin position="25"/>
        <end position="556"/>
    </location>
</feature>
<dbReference type="GeneID" id="119727960"/>
<dbReference type="EnsemblMetazoa" id="XM_038200042.1">
    <property type="protein sequence ID" value="XP_038055970.1"/>
    <property type="gene ID" value="LOC119727960"/>
</dbReference>
<feature type="region of interest" description="Disordered" evidence="1">
    <location>
        <begin position="497"/>
        <end position="521"/>
    </location>
</feature>
<keyword evidence="2" id="KW-1133">Transmembrane helix</keyword>
<proteinExistence type="predicted"/>
<dbReference type="PANTHER" id="PTHR23282">
    <property type="entry name" value="APICAL ENDOSOMAL GLYCOPROTEIN PRECURSOR"/>
    <property type="match status" value="1"/>
</dbReference>
<dbReference type="PANTHER" id="PTHR23282:SF101">
    <property type="entry name" value="MAM DOMAIN-CONTAINING PROTEIN"/>
    <property type="match status" value="1"/>
</dbReference>
<feature type="transmembrane region" description="Helical" evidence="2">
    <location>
        <begin position="351"/>
        <end position="373"/>
    </location>
</feature>
<dbReference type="OrthoDB" id="6107927at2759"/>
<feature type="compositionally biased region" description="Low complexity" evidence="1">
    <location>
        <begin position="497"/>
        <end position="517"/>
    </location>
</feature>
<feature type="compositionally biased region" description="Low complexity" evidence="1">
    <location>
        <begin position="191"/>
        <end position="236"/>
    </location>
</feature>
<reference evidence="5" key="1">
    <citation type="submission" date="2022-11" db="UniProtKB">
        <authorList>
            <consortium name="EnsemblMetazoa"/>
        </authorList>
    </citation>
    <scope>IDENTIFICATION</scope>
</reference>
<organism evidence="5 6">
    <name type="scientific">Patiria miniata</name>
    <name type="common">Bat star</name>
    <name type="synonym">Asterina miniata</name>
    <dbReference type="NCBI Taxonomy" id="46514"/>
    <lineage>
        <taxon>Eukaryota</taxon>
        <taxon>Metazoa</taxon>
        <taxon>Echinodermata</taxon>
        <taxon>Eleutherozoa</taxon>
        <taxon>Asterozoa</taxon>
        <taxon>Asteroidea</taxon>
        <taxon>Valvatacea</taxon>
        <taxon>Valvatida</taxon>
        <taxon>Asterinidae</taxon>
        <taxon>Patiria</taxon>
    </lineage>
</organism>
<dbReference type="AlphaFoldDB" id="A0A913ZXE5"/>
<dbReference type="GO" id="GO:0016020">
    <property type="term" value="C:membrane"/>
    <property type="evidence" value="ECO:0007669"/>
    <property type="project" value="InterPro"/>
</dbReference>
<evidence type="ECO:0000256" key="2">
    <source>
        <dbReference type="SAM" id="Phobius"/>
    </source>
</evidence>
<feature type="compositionally biased region" description="Pro residues" evidence="1">
    <location>
        <begin position="237"/>
        <end position="255"/>
    </location>
</feature>
<dbReference type="OMA" id="YGMVENQ"/>
<keyword evidence="6" id="KW-1185">Reference proteome</keyword>
<evidence type="ECO:0000256" key="3">
    <source>
        <dbReference type="SAM" id="SignalP"/>
    </source>
</evidence>
<dbReference type="InterPro" id="IPR000998">
    <property type="entry name" value="MAM_dom"/>
</dbReference>
<feature type="region of interest" description="Disordered" evidence="1">
    <location>
        <begin position="188"/>
        <end position="262"/>
    </location>
</feature>
<keyword evidence="2" id="KW-0812">Transmembrane</keyword>
<keyword evidence="2" id="KW-0472">Membrane</keyword>